<dbReference type="RefSeq" id="WP_083269322.1">
    <property type="nucleotide sequence ID" value="NZ_FNOX01000027.1"/>
</dbReference>
<feature type="domain" description="Dermonecrotic toxin N-terminal" evidence="1">
    <location>
        <begin position="784"/>
        <end position="1052"/>
    </location>
</feature>
<protein>
    <recommendedName>
        <fullName evidence="1">Dermonecrotic toxin N-terminal domain-containing protein</fullName>
    </recommendedName>
</protein>
<name>A0A1H3V3X7_9PSED</name>
<dbReference type="EMBL" id="FNOX01000027">
    <property type="protein sequence ID" value="SDZ69423.1"/>
    <property type="molecule type" value="Genomic_DNA"/>
</dbReference>
<sequence>MSTDTTAWLAAEFAAAQALDFDDPQTLDAERDAAIRTLVTRRLNEVSQPSHEINRLHEAQLSARASAKSLRTLMGRAPRVLGIIRGALRKAFALDPDTLLFTESRPAPLHLKVNNLTEKALGLLIQPDVPLDISQFTSLSIKGEPARSVPFTAWDALARVKGLALLGQIERAGRAYWQQLAYGSWLTRKQHWVRLRKSLFAENALLAHRVYQLTDRGFALVRALMEIPGADARRQAAGEWASIQVSRVAWPGTNRALVPVPGALHIYRDDVAGDTLHVIYLPGLIREFYEFSSWYRLQCDLPALVNGPLSQVLWQCLPLRRWHELCDAPSVKPQAFAFQLIGAHQEDALLASATELLEAQWDNEVACALSINPAAVGIQGAGQPAATDVQRLLKFIEKGRRRMARSILLGNSLDTLLEWDCRRRLGEIVCASLTPDLAFKTREAQLNRYEKGLMALLDHTDVSQSSAPYENFLSLERQWQKHVSTVTQLAHGPHERMFQKAFWLEQPLGTSNRGSLVGTALRRALLLEARMQQQLNLLPSVHVERLNAVLSDSWVPGDSAADTCALQVTVGSAPAPLYTLLGALLVTTHEALAQPNGPHSVLLCVTGLYGGLVPFDNLNAFAKGLQASLKSRDGSVLWRCIGRDQREAARATINGLPKNASVGVSYEAIKRTALKDLFIKLMRHHAALDTLIGKGVRLFSEISDPQLSRMVLAQELFECLQVPANDARTLALVNINLLQVAATQAQKLPSWLGIASAGTRKHYERLSRRYVINAFAVESKLWRDLPSLESFARKTLVARLTQDGFYPELDIDKPLVDLPDDVSSQLCGWSSQCAVGDRDTKKTVSPQRTTFSLLQLALHNLDPKAPWTRWRLNRARWLDPAWKERLSVRYLIDTLSSLDMGGEYDKLILGTFYPPAATQAKSSGLSQALVYRALRQRAQMQLYSAVQQGLSETAQRLFTQALAAESASDLKTDAFDIQLAVLRLMDASPEHDRHITGLLFIHDRLSKLCVVYWPMAAASRVIVAYASLDEAQKAMNRVGALAENQQALARQVAPGWEAQALAGYPGEDLQVQPRRPHSLEPGQPGLYRLIAMVVELFLAPAKTPAVDQASVEALIKERIESQPEHWLAAAPTTYGNALALLAHAQVFDLQRRAQAQSQSSRALEHYREQRLGEQHDATIRGLLGFVPVLGVGVSLYEMLLAARRFHFSGAAHDAVDVAFLTLLAFFDVMTSFGPSTKGARVSRVALGRLHHHQGIMRGTRAGLKPVPLKPRHLLEHFQSQGGLEGAVELAGPGGKGRYVKDGQQFIREGNEVYPVYRRENERGLRLKSNQGEGQDELILHIEQPHEWLLGADAPVAGPSSEVWQPWAPTRGVTDWSPPSRTRTEAALRASPVANSAWQAWGFRRADPLTEVPPVGRHIYRVPATAGVAAFDLLRLGPDYYRLLPQGTNASSSSIVFIMRNQDISVRAAVDLERWLGVAVAEQPIPATLGANGLWTPHQPLFTERLDVTIGRIFPAMTRGSRRFVADRLTELADTGPTVTATHLLNIRATLDRWLEPQTPNRMPDLLSMLRPADEPGANIINIGVDGGAPGGMRLDFTPPFALDPTLLRRSRGNGALRSEAVQTAVRHMLEHYGFTVRGIPRRHGGTSMSDFYCTHAHSNSVYFVLNNWIESRNVSLNSRVAPQLSDAWFRERIRSQSPYSAEFAAIEQAMAENRMVRLVAGIQWRVRYAGPASVYFAKVAPFSP</sequence>
<dbReference type="Proteomes" id="UP000182902">
    <property type="component" value="Unassembled WGS sequence"/>
</dbReference>
<gene>
    <name evidence="2" type="ORF">SAMN05216247_1276</name>
</gene>
<evidence type="ECO:0000313" key="3">
    <source>
        <dbReference type="Proteomes" id="UP000182902"/>
    </source>
</evidence>
<dbReference type="InterPro" id="IPR046673">
    <property type="entry name" value="ToxA_N"/>
</dbReference>
<evidence type="ECO:0000259" key="1">
    <source>
        <dbReference type="Pfam" id="PF20178"/>
    </source>
</evidence>
<evidence type="ECO:0000313" key="2">
    <source>
        <dbReference type="EMBL" id="SDZ69423.1"/>
    </source>
</evidence>
<accession>A0A1H3V3X7</accession>
<proteinExistence type="predicted"/>
<dbReference type="Pfam" id="PF20178">
    <property type="entry name" value="ToxA_N"/>
    <property type="match status" value="1"/>
</dbReference>
<organism evidence="2 3">
    <name type="scientific">Pseudomonas salomonii</name>
    <dbReference type="NCBI Taxonomy" id="191391"/>
    <lineage>
        <taxon>Bacteria</taxon>
        <taxon>Pseudomonadati</taxon>
        <taxon>Pseudomonadota</taxon>
        <taxon>Gammaproteobacteria</taxon>
        <taxon>Pseudomonadales</taxon>
        <taxon>Pseudomonadaceae</taxon>
        <taxon>Pseudomonas</taxon>
    </lineage>
</organism>
<reference evidence="2 3" key="1">
    <citation type="submission" date="2016-10" db="EMBL/GenBank/DDBJ databases">
        <authorList>
            <person name="de Groot N.N."/>
        </authorList>
    </citation>
    <scope>NUCLEOTIDE SEQUENCE [LARGE SCALE GENOMIC DNA]</scope>
    <source>
        <strain evidence="2 3">ICMP 14252</strain>
    </source>
</reference>